<keyword evidence="3" id="KW-0723">Serine/threonine-protein kinase</keyword>
<sequence length="593" mass="66305">MDGSNESGINREGESSADRLSKRSTKSSDEVFPSRQSFSYQQEVCKEVLRKLREANCEAVHLPGFEENIVAHFMRLPTRYALDVNVDQPEDVLLHRDLLQRAEIPENRPVVHVRPVKVLPTEVPEGNELPTPHASAENQISLINSSNDSDFGKLQDHRCLSGFWDGCTRFLCSFAFFQKIGHFCSVYAPAFGKLDSLSIGSSGGVDDEMLSSRSRVAQYPIHEVTFSTVDKTKLLSQLSSILADVGLNIREAHVFSTSDGYSLDVFIVHGWEKEDTEDLKRALEAAVSAVGNEAWMISSPSSTPVEHLSRGRESPRGSCTRLSEVGDDWELYGNLLKLDHKVASGSFGDLYKGTYCGQDVAIKLLKSEKLSNQIEREFSQEVFIMRKVRHKNVVQFIGACTKASRFCIVTEFMAGGSLYDCLHKQNRSFKLPKLLRFALDIAKGMDYLHQNNIIHRDLKAANLLLDDNEVVKVADFGVARFQSQGGTMTAETGTYRWMAPEVISHLPYDHKADVFSFGIVLWELLTGKLPYEAMNPVQAAVGVRQGLRPQIPKETPSDLAALIEHCWQDSPSKRPDFSEICLSLQNLLSKVRV</sequence>
<dbReference type="SUPFAM" id="SSF56112">
    <property type="entry name" value="Protein kinase-like (PK-like)"/>
    <property type="match status" value="1"/>
</dbReference>
<feature type="domain" description="ACT" evidence="12">
    <location>
        <begin position="223"/>
        <end position="305"/>
    </location>
</feature>
<evidence type="ECO:0000256" key="5">
    <source>
        <dbReference type="ARBA" id="ARBA00022741"/>
    </source>
</evidence>
<keyword evidence="7" id="KW-0067">ATP-binding</keyword>
<dbReference type="FunFam" id="3.30.200.20:FF:000060">
    <property type="entry name" value="Serine/threonine-protein kinase isoform 1"/>
    <property type="match status" value="1"/>
</dbReference>
<feature type="region of interest" description="Disordered" evidence="10">
    <location>
        <begin position="1"/>
        <end position="33"/>
    </location>
</feature>
<evidence type="ECO:0000259" key="11">
    <source>
        <dbReference type="PROSITE" id="PS50011"/>
    </source>
</evidence>
<dbReference type="InterPro" id="IPR008271">
    <property type="entry name" value="Ser/Thr_kinase_AS"/>
</dbReference>
<evidence type="ECO:0000256" key="2">
    <source>
        <dbReference type="ARBA" id="ARBA00012513"/>
    </source>
</evidence>
<dbReference type="PANTHER" id="PTHR44329">
    <property type="entry name" value="SERINE/THREONINE-PROTEIN KINASE TNNI3K-RELATED"/>
    <property type="match status" value="1"/>
</dbReference>
<comment type="catalytic activity">
    <reaction evidence="8">
        <text>L-threonyl-[protein] + ATP = O-phospho-L-threonyl-[protein] + ADP + H(+)</text>
        <dbReference type="Rhea" id="RHEA:46608"/>
        <dbReference type="Rhea" id="RHEA-COMP:11060"/>
        <dbReference type="Rhea" id="RHEA-COMP:11605"/>
        <dbReference type="ChEBI" id="CHEBI:15378"/>
        <dbReference type="ChEBI" id="CHEBI:30013"/>
        <dbReference type="ChEBI" id="CHEBI:30616"/>
        <dbReference type="ChEBI" id="CHEBI:61977"/>
        <dbReference type="ChEBI" id="CHEBI:456216"/>
        <dbReference type="EC" id="2.7.11.1"/>
    </reaction>
</comment>
<keyword evidence="6" id="KW-0418">Kinase</keyword>
<dbReference type="CDD" id="cd13999">
    <property type="entry name" value="STKc_MAP3K-like"/>
    <property type="match status" value="1"/>
</dbReference>
<dbReference type="Pfam" id="PF01842">
    <property type="entry name" value="ACT"/>
    <property type="match status" value="1"/>
</dbReference>
<evidence type="ECO:0000256" key="7">
    <source>
        <dbReference type="ARBA" id="ARBA00022840"/>
    </source>
</evidence>
<dbReference type="Gene3D" id="3.30.70.260">
    <property type="match status" value="1"/>
</dbReference>
<dbReference type="SUPFAM" id="SSF55021">
    <property type="entry name" value="ACT-like"/>
    <property type="match status" value="1"/>
</dbReference>
<reference evidence="13" key="1">
    <citation type="submission" date="2021-08" db="EMBL/GenBank/DDBJ databases">
        <title>WGS assembly of Ceratopteris richardii.</title>
        <authorList>
            <person name="Marchant D.B."/>
            <person name="Chen G."/>
            <person name="Jenkins J."/>
            <person name="Shu S."/>
            <person name="Leebens-Mack J."/>
            <person name="Grimwood J."/>
            <person name="Schmutz J."/>
            <person name="Soltis P."/>
            <person name="Soltis D."/>
            <person name="Chen Z.-H."/>
        </authorList>
    </citation>
    <scope>NUCLEOTIDE SEQUENCE</scope>
    <source>
        <strain evidence="13">Whitten #5841</strain>
        <tissue evidence="13">Leaf</tissue>
    </source>
</reference>
<dbReference type="Gene3D" id="1.10.510.10">
    <property type="entry name" value="Transferase(Phosphotransferase) domain 1"/>
    <property type="match status" value="1"/>
</dbReference>
<dbReference type="PROSITE" id="PS51671">
    <property type="entry name" value="ACT"/>
    <property type="match status" value="1"/>
</dbReference>
<dbReference type="OMA" id="MEYQTEF"/>
<dbReference type="Gene3D" id="3.30.200.20">
    <property type="entry name" value="Phosphorylase Kinase, domain 1"/>
    <property type="match status" value="1"/>
</dbReference>
<dbReference type="InterPro" id="IPR051681">
    <property type="entry name" value="Ser/Thr_Kinases-Pseudokinases"/>
</dbReference>
<dbReference type="EC" id="2.7.11.1" evidence="2"/>
<keyword evidence="14" id="KW-1185">Reference proteome</keyword>
<evidence type="ECO:0000256" key="6">
    <source>
        <dbReference type="ARBA" id="ARBA00022777"/>
    </source>
</evidence>
<dbReference type="PROSITE" id="PS00108">
    <property type="entry name" value="PROTEIN_KINASE_ST"/>
    <property type="match status" value="1"/>
</dbReference>
<feature type="domain" description="Protein kinase" evidence="11">
    <location>
        <begin position="336"/>
        <end position="588"/>
    </location>
</feature>
<evidence type="ECO:0000259" key="12">
    <source>
        <dbReference type="PROSITE" id="PS51671"/>
    </source>
</evidence>
<dbReference type="GO" id="GO:0004674">
    <property type="term" value="F:protein serine/threonine kinase activity"/>
    <property type="evidence" value="ECO:0007669"/>
    <property type="project" value="UniProtKB-KW"/>
</dbReference>
<protein>
    <recommendedName>
        <fullName evidence="2">non-specific serine/threonine protein kinase</fullName>
        <ecNumber evidence="2">2.7.11.1</ecNumber>
    </recommendedName>
</protein>
<dbReference type="InterPro" id="IPR045865">
    <property type="entry name" value="ACT-like_dom_sf"/>
</dbReference>
<evidence type="ECO:0000256" key="9">
    <source>
        <dbReference type="ARBA" id="ARBA00048679"/>
    </source>
</evidence>
<dbReference type="EMBL" id="CM035443">
    <property type="protein sequence ID" value="KAH7278385.1"/>
    <property type="molecule type" value="Genomic_DNA"/>
</dbReference>
<comment type="caution">
    <text evidence="13">The sequence shown here is derived from an EMBL/GenBank/DDBJ whole genome shotgun (WGS) entry which is preliminary data.</text>
</comment>
<evidence type="ECO:0000256" key="4">
    <source>
        <dbReference type="ARBA" id="ARBA00022679"/>
    </source>
</evidence>
<dbReference type="InterPro" id="IPR002912">
    <property type="entry name" value="ACT_dom"/>
</dbReference>
<accession>A0A8T2Q3Z2</accession>
<dbReference type="InterPro" id="IPR011009">
    <property type="entry name" value="Kinase-like_dom_sf"/>
</dbReference>
<dbReference type="PRINTS" id="PR00109">
    <property type="entry name" value="TYRKINASE"/>
</dbReference>
<keyword evidence="4" id="KW-0808">Transferase</keyword>
<keyword evidence="5" id="KW-0547">Nucleotide-binding</keyword>
<evidence type="ECO:0000256" key="8">
    <source>
        <dbReference type="ARBA" id="ARBA00047899"/>
    </source>
</evidence>
<dbReference type="OrthoDB" id="4062651at2759"/>
<dbReference type="SMART" id="SM00220">
    <property type="entry name" value="S_TKc"/>
    <property type="match status" value="1"/>
</dbReference>
<dbReference type="GO" id="GO:0005524">
    <property type="term" value="F:ATP binding"/>
    <property type="evidence" value="ECO:0007669"/>
    <property type="project" value="UniProtKB-KW"/>
</dbReference>
<dbReference type="PANTHER" id="PTHR44329:SF277">
    <property type="entry name" value="SERINE_THREONINE-PROTEIN KINASE HT1-LIKE"/>
    <property type="match status" value="1"/>
</dbReference>
<comment type="catalytic activity">
    <reaction evidence="9">
        <text>L-seryl-[protein] + ATP = O-phospho-L-seryl-[protein] + ADP + H(+)</text>
        <dbReference type="Rhea" id="RHEA:17989"/>
        <dbReference type="Rhea" id="RHEA-COMP:9863"/>
        <dbReference type="Rhea" id="RHEA-COMP:11604"/>
        <dbReference type="ChEBI" id="CHEBI:15378"/>
        <dbReference type="ChEBI" id="CHEBI:29999"/>
        <dbReference type="ChEBI" id="CHEBI:30616"/>
        <dbReference type="ChEBI" id="CHEBI:83421"/>
        <dbReference type="ChEBI" id="CHEBI:456216"/>
        <dbReference type="EC" id="2.7.11.1"/>
    </reaction>
</comment>
<evidence type="ECO:0000313" key="14">
    <source>
        <dbReference type="Proteomes" id="UP000825935"/>
    </source>
</evidence>
<dbReference type="Proteomes" id="UP000825935">
    <property type="component" value="Chromosome 38"/>
</dbReference>
<dbReference type="PROSITE" id="PS50011">
    <property type="entry name" value="PROTEIN_KINASE_DOM"/>
    <property type="match status" value="1"/>
</dbReference>
<feature type="compositionally biased region" description="Basic and acidic residues" evidence="10">
    <location>
        <begin position="9"/>
        <end position="29"/>
    </location>
</feature>
<evidence type="ECO:0000256" key="3">
    <source>
        <dbReference type="ARBA" id="ARBA00022527"/>
    </source>
</evidence>
<dbReference type="InterPro" id="IPR001245">
    <property type="entry name" value="Ser-Thr/Tyr_kinase_cat_dom"/>
</dbReference>
<evidence type="ECO:0000256" key="10">
    <source>
        <dbReference type="SAM" id="MobiDB-lite"/>
    </source>
</evidence>
<gene>
    <name evidence="13" type="ORF">KP509_38G038900</name>
</gene>
<evidence type="ECO:0000256" key="1">
    <source>
        <dbReference type="ARBA" id="ARBA00010507"/>
    </source>
</evidence>
<dbReference type="Pfam" id="PF07714">
    <property type="entry name" value="PK_Tyr_Ser-Thr"/>
    <property type="match status" value="1"/>
</dbReference>
<comment type="similarity">
    <text evidence="1">Belongs to the protein kinase superfamily. TKL Ser/Thr protein kinase family. RAF subfamily.</text>
</comment>
<dbReference type="AlphaFoldDB" id="A0A8T2Q3Z2"/>
<organism evidence="13 14">
    <name type="scientific">Ceratopteris richardii</name>
    <name type="common">Triangle waterfern</name>
    <dbReference type="NCBI Taxonomy" id="49495"/>
    <lineage>
        <taxon>Eukaryota</taxon>
        <taxon>Viridiplantae</taxon>
        <taxon>Streptophyta</taxon>
        <taxon>Embryophyta</taxon>
        <taxon>Tracheophyta</taxon>
        <taxon>Polypodiopsida</taxon>
        <taxon>Polypodiidae</taxon>
        <taxon>Polypodiales</taxon>
        <taxon>Pteridineae</taxon>
        <taxon>Pteridaceae</taxon>
        <taxon>Parkerioideae</taxon>
        <taxon>Ceratopteris</taxon>
    </lineage>
</organism>
<name>A0A8T2Q3Z2_CERRI</name>
<evidence type="ECO:0000313" key="13">
    <source>
        <dbReference type="EMBL" id="KAH7278385.1"/>
    </source>
</evidence>
<proteinExistence type="inferred from homology"/>
<dbReference type="InterPro" id="IPR000719">
    <property type="entry name" value="Prot_kinase_dom"/>
</dbReference>